<feature type="domain" description="Formyl transferase N-terminal" evidence="6">
    <location>
        <begin position="1"/>
        <end position="181"/>
    </location>
</feature>
<dbReference type="InterPro" id="IPR036477">
    <property type="entry name" value="Formyl_transf_N_sf"/>
</dbReference>
<evidence type="ECO:0000256" key="4">
    <source>
        <dbReference type="ARBA" id="ARBA00022917"/>
    </source>
</evidence>
<dbReference type="Pfam" id="PF02911">
    <property type="entry name" value="Formyl_trans_C"/>
    <property type="match status" value="1"/>
</dbReference>
<evidence type="ECO:0000313" key="9">
    <source>
        <dbReference type="Proteomes" id="UP000200980"/>
    </source>
</evidence>
<dbReference type="EC" id="2.1.2.9" evidence="2 5"/>
<dbReference type="InterPro" id="IPR044135">
    <property type="entry name" value="Met-tRNA-FMT_C"/>
</dbReference>
<keyword evidence="3 5" id="KW-0808">Transferase</keyword>
<comment type="function">
    <text evidence="5">Attaches a formyl group to the free amino group of methionyl-tRNA(fMet). The formyl group appears to play a dual role in the initiator identity of N-formylmethionyl-tRNA by promoting its recognition by IF2 and preventing the misappropriation of this tRNA by the elongation apparatus.</text>
</comment>
<dbReference type="GO" id="GO:0004479">
    <property type="term" value="F:methionyl-tRNA formyltransferase activity"/>
    <property type="evidence" value="ECO:0007669"/>
    <property type="project" value="UniProtKB-UniRule"/>
</dbReference>
<dbReference type="NCBIfam" id="TIGR00460">
    <property type="entry name" value="fmt"/>
    <property type="match status" value="1"/>
</dbReference>
<dbReference type="Gene3D" id="3.40.50.12230">
    <property type="match status" value="1"/>
</dbReference>
<keyword evidence="9" id="KW-1185">Reference proteome</keyword>
<dbReference type="Pfam" id="PF00551">
    <property type="entry name" value="Formyl_trans_N"/>
    <property type="match status" value="1"/>
</dbReference>
<dbReference type="InterPro" id="IPR041711">
    <property type="entry name" value="Met-tRNA-FMT_N"/>
</dbReference>
<organism evidence="8 9">
    <name type="scientific">Bombella intestini</name>
    <dbReference type="NCBI Taxonomy" id="1539051"/>
    <lineage>
        <taxon>Bacteria</taxon>
        <taxon>Pseudomonadati</taxon>
        <taxon>Pseudomonadota</taxon>
        <taxon>Alphaproteobacteria</taxon>
        <taxon>Acetobacterales</taxon>
        <taxon>Acetobacteraceae</taxon>
        <taxon>Bombella</taxon>
    </lineage>
</organism>
<evidence type="ECO:0000256" key="1">
    <source>
        <dbReference type="ARBA" id="ARBA00010699"/>
    </source>
</evidence>
<name>A0A1S8GR07_9PROT</name>
<dbReference type="PANTHER" id="PTHR11138:SF5">
    <property type="entry name" value="METHIONYL-TRNA FORMYLTRANSFERASE, MITOCHONDRIAL"/>
    <property type="match status" value="1"/>
</dbReference>
<dbReference type="PANTHER" id="PTHR11138">
    <property type="entry name" value="METHIONYL-TRNA FORMYLTRANSFERASE"/>
    <property type="match status" value="1"/>
</dbReference>
<dbReference type="InterPro" id="IPR005793">
    <property type="entry name" value="Formyl_trans_C"/>
</dbReference>
<dbReference type="CDD" id="cd08704">
    <property type="entry name" value="Met_tRNA_FMT_C"/>
    <property type="match status" value="1"/>
</dbReference>
<dbReference type="Proteomes" id="UP000200980">
    <property type="component" value="Unassembled WGS sequence"/>
</dbReference>
<protein>
    <recommendedName>
        <fullName evidence="2 5">Methionyl-tRNA formyltransferase</fullName>
        <ecNumber evidence="2 5">2.1.2.9</ecNumber>
    </recommendedName>
</protein>
<dbReference type="OrthoDB" id="9802815at2"/>
<comment type="catalytic activity">
    <reaction evidence="5">
        <text>L-methionyl-tRNA(fMet) + (6R)-10-formyltetrahydrofolate = N-formyl-L-methionyl-tRNA(fMet) + (6S)-5,6,7,8-tetrahydrofolate + H(+)</text>
        <dbReference type="Rhea" id="RHEA:24380"/>
        <dbReference type="Rhea" id="RHEA-COMP:9952"/>
        <dbReference type="Rhea" id="RHEA-COMP:9953"/>
        <dbReference type="ChEBI" id="CHEBI:15378"/>
        <dbReference type="ChEBI" id="CHEBI:57453"/>
        <dbReference type="ChEBI" id="CHEBI:78530"/>
        <dbReference type="ChEBI" id="CHEBI:78844"/>
        <dbReference type="ChEBI" id="CHEBI:195366"/>
        <dbReference type="EC" id="2.1.2.9"/>
    </reaction>
</comment>
<dbReference type="STRING" id="1539051.AL01_00160"/>
<keyword evidence="4 5" id="KW-0648">Protein biosynthesis</keyword>
<evidence type="ECO:0000259" key="7">
    <source>
        <dbReference type="Pfam" id="PF02911"/>
    </source>
</evidence>
<dbReference type="AlphaFoldDB" id="A0A1S8GR07"/>
<gene>
    <name evidence="5" type="primary">fmt</name>
    <name evidence="8" type="ORF">AL01_00160</name>
</gene>
<dbReference type="GO" id="GO:0005829">
    <property type="term" value="C:cytosol"/>
    <property type="evidence" value="ECO:0007669"/>
    <property type="project" value="TreeGrafter"/>
</dbReference>
<dbReference type="InterPro" id="IPR001555">
    <property type="entry name" value="GART_AS"/>
</dbReference>
<dbReference type="SUPFAM" id="SSF50486">
    <property type="entry name" value="FMT C-terminal domain-like"/>
    <property type="match status" value="1"/>
</dbReference>
<dbReference type="InterPro" id="IPR002376">
    <property type="entry name" value="Formyl_transf_N"/>
</dbReference>
<evidence type="ECO:0000259" key="6">
    <source>
        <dbReference type="Pfam" id="PF00551"/>
    </source>
</evidence>
<evidence type="ECO:0000256" key="5">
    <source>
        <dbReference type="HAMAP-Rule" id="MF_00182"/>
    </source>
</evidence>
<evidence type="ECO:0000313" key="8">
    <source>
        <dbReference type="EMBL" id="OOL19451.1"/>
    </source>
</evidence>
<feature type="binding site" evidence="5">
    <location>
        <begin position="110"/>
        <end position="113"/>
    </location>
    <ligand>
        <name>(6S)-5,6,7,8-tetrahydrofolate</name>
        <dbReference type="ChEBI" id="CHEBI:57453"/>
    </ligand>
</feature>
<evidence type="ECO:0000256" key="3">
    <source>
        <dbReference type="ARBA" id="ARBA00022679"/>
    </source>
</evidence>
<comment type="similarity">
    <text evidence="1 5">Belongs to the Fmt family.</text>
</comment>
<evidence type="ECO:0000256" key="2">
    <source>
        <dbReference type="ARBA" id="ARBA00012261"/>
    </source>
</evidence>
<reference evidence="8 9" key="1">
    <citation type="journal article" date="2016" name="PLoS ONE">
        <title>Whole-Genome Sequence Analysis of Bombella intestini LMG 28161T, a Novel Acetic Acid Bacterium Isolated from the Crop of a Red-Tailed Bumble Bee, Bombus lapidarius.</title>
        <authorList>
            <person name="Li L."/>
            <person name="Illeghems K."/>
            <person name="Van Kerrebroeck S."/>
            <person name="Borremans W."/>
            <person name="Cleenwerck I."/>
            <person name="Smagghe G."/>
            <person name="De Vuyst L."/>
            <person name="Vandamme P."/>
        </authorList>
    </citation>
    <scope>NUCLEOTIDE SEQUENCE [LARGE SCALE GENOMIC DNA]</scope>
    <source>
        <strain evidence="8 9">R-52487</strain>
    </source>
</reference>
<dbReference type="InterPro" id="IPR011034">
    <property type="entry name" value="Formyl_transferase-like_C_sf"/>
</dbReference>
<dbReference type="EMBL" id="JATM01000001">
    <property type="protein sequence ID" value="OOL19451.1"/>
    <property type="molecule type" value="Genomic_DNA"/>
</dbReference>
<accession>A0A1S8GR07</accession>
<feature type="domain" description="Formyl transferase C-terminal" evidence="7">
    <location>
        <begin position="201"/>
        <end position="301"/>
    </location>
</feature>
<dbReference type="InterPro" id="IPR005794">
    <property type="entry name" value="Fmt"/>
</dbReference>
<dbReference type="CDD" id="cd08646">
    <property type="entry name" value="FMT_core_Met-tRNA-FMT_N"/>
    <property type="match status" value="1"/>
</dbReference>
<dbReference type="HAMAP" id="MF_00182">
    <property type="entry name" value="Formyl_trans"/>
    <property type="match status" value="1"/>
</dbReference>
<dbReference type="RefSeq" id="WP_077395274.1">
    <property type="nucleotide sequence ID" value="NZ_JATM01000001.1"/>
</dbReference>
<dbReference type="SUPFAM" id="SSF53328">
    <property type="entry name" value="Formyltransferase"/>
    <property type="match status" value="1"/>
</dbReference>
<sequence>MRLIFMGSPDFSVPALHGLIKAGHEVVAVYTQPPRPAGRGKALRRQPVHEAADALSIPVRTPEKLRHNEEELAFFQGLNADAAIVAAYGLILPEAILNAPRLGCLNIHASLLPRWRGASPIQSAIRAGDAESGVCIMQMDKGLDTGAVILSEATPITATDTAGSLHDRLAEIGARLVVHALTEQPTPIPQDDSRSCYAPRLERKDGQIDWNRSAVEIERQVRAFIPWPGSYTLLEGQTYRIGAVTLPDEAETAALIASAPAPGTVLDDRLTIACGTGCLRIDRIQKPGRAMMDRDAFLRGTKLTKGMRLD</sequence>
<dbReference type="PROSITE" id="PS00373">
    <property type="entry name" value="GART"/>
    <property type="match status" value="1"/>
</dbReference>
<proteinExistence type="inferred from homology"/>
<comment type="caution">
    <text evidence="8">The sequence shown here is derived from an EMBL/GenBank/DDBJ whole genome shotgun (WGS) entry which is preliminary data.</text>
</comment>